<dbReference type="PANTHER" id="PTHR24365">
    <property type="entry name" value="TOLL-LIKE RECEPTOR"/>
    <property type="match status" value="1"/>
</dbReference>
<dbReference type="GO" id="GO:0005886">
    <property type="term" value="C:plasma membrane"/>
    <property type="evidence" value="ECO:0007669"/>
    <property type="project" value="TreeGrafter"/>
</dbReference>
<evidence type="ECO:0000256" key="8">
    <source>
        <dbReference type="ARBA" id="ARBA00022859"/>
    </source>
</evidence>
<evidence type="ECO:0000256" key="3">
    <source>
        <dbReference type="ARBA" id="ARBA00022588"/>
    </source>
</evidence>
<dbReference type="SMART" id="SM00255">
    <property type="entry name" value="TIR"/>
    <property type="match status" value="1"/>
</dbReference>
<comment type="subcellular location">
    <subcellularLocation>
        <location evidence="1">Membrane</location>
        <topology evidence="1">Single-pass type I membrane protein</topology>
    </subcellularLocation>
</comment>
<evidence type="ECO:0000256" key="10">
    <source>
        <dbReference type="ARBA" id="ARBA00023136"/>
    </source>
</evidence>
<dbReference type="InterPro" id="IPR001611">
    <property type="entry name" value="Leu-rich_rpt"/>
</dbReference>
<organism evidence="16 17">
    <name type="scientific">Oncorhynchus mykiss</name>
    <name type="common">Rainbow trout</name>
    <name type="synonym">Salmo gairdneri</name>
    <dbReference type="NCBI Taxonomy" id="8022"/>
    <lineage>
        <taxon>Eukaryota</taxon>
        <taxon>Metazoa</taxon>
        <taxon>Chordata</taxon>
        <taxon>Craniata</taxon>
        <taxon>Vertebrata</taxon>
        <taxon>Euteleostomi</taxon>
        <taxon>Actinopterygii</taxon>
        <taxon>Neopterygii</taxon>
        <taxon>Teleostei</taxon>
        <taxon>Protacanthopterygii</taxon>
        <taxon>Salmoniformes</taxon>
        <taxon>Salmonidae</taxon>
        <taxon>Salmoninae</taxon>
        <taxon>Oncorhynchus</taxon>
    </lineage>
</organism>
<evidence type="ECO:0000256" key="14">
    <source>
        <dbReference type="SAM" id="Phobius"/>
    </source>
</evidence>
<dbReference type="FunFam" id="3.80.10.10:FF:000770">
    <property type="entry name" value="Uncharacterized protein"/>
    <property type="match status" value="1"/>
</dbReference>
<reference evidence="16" key="2">
    <citation type="submission" date="2025-08" db="UniProtKB">
        <authorList>
            <consortium name="Ensembl"/>
        </authorList>
    </citation>
    <scope>IDENTIFICATION</scope>
</reference>
<gene>
    <name evidence="16" type="primary">LOC110535431</name>
</gene>
<dbReference type="GO" id="GO:0038023">
    <property type="term" value="F:signaling receptor activity"/>
    <property type="evidence" value="ECO:0007669"/>
    <property type="project" value="TreeGrafter"/>
</dbReference>
<accession>A0A8C7QQJ5</accession>
<evidence type="ECO:0000313" key="16">
    <source>
        <dbReference type="Ensembl" id="ENSOMYP00000039478.2"/>
    </source>
</evidence>
<keyword evidence="13" id="KW-0395">Inflammatory response</keyword>
<dbReference type="AlphaFoldDB" id="A0A8C7QQJ5"/>
<feature type="transmembrane region" description="Helical" evidence="14">
    <location>
        <begin position="90"/>
        <end position="107"/>
    </location>
</feature>
<keyword evidence="10 14" id="KW-0472">Membrane</keyword>
<keyword evidence="12" id="KW-0325">Glycoprotein</keyword>
<dbReference type="GeneTree" id="ENSGT00940000163999"/>
<dbReference type="FunFam" id="3.80.10.10:FF:001164">
    <property type="entry name" value="GH01279p"/>
    <property type="match status" value="1"/>
</dbReference>
<evidence type="ECO:0000256" key="6">
    <source>
        <dbReference type="ARBA" id="ARBA00022729"/>
    </source>
</evidence>
<keyword evidence="5 14" id="KW-0812">Transmembrane</keyword>
<dbReference type="InterPro" id="IPR035897">
    <property type="entry name" value="Toll_tir_struct_dom_sf"/>
</dbReference>
<dbReference type="PRINTS" id="PR01537">
    <property type="entry name" value="INTRLKN1R1F"/>
</dbReference>
<dbReference type="Gene3D" id="3.80.10.10">
    <property type="entry name" value="Ribonuclease Inhibitor"/>
    <property type="match status" value="5"/>
</dbReference>
<dbReference type="Pfam" id="PF01582">
    <property type="entry name" value="TIR"/>
    <property type="match status" value="1"/>
</dbReference>
<evidence type="ECO:0000256" key="5">
    <source>
        <dbReference type="ARBA" id="ARBA00022692"/>
    </source>
</evidence>
<protein>
    <recommendedName>
        <fullName evidence="15">TIR domain-containing protein</fullName>
    </recommendedName>
</protein>
<dbReference type="GeneID" id="110535431"/>
<reference evidence="16" key="3">
    <citation type="submission" date="2025-09" db="UniProtKB">
        <authorList>
            <consortium name="Ensembl"/>
        </authorList>
    </citation>
    <scope>IDENTIFICATION</scope>
</reference>
<evidence type="ECO:0000256" key="2">
    <source>
        <dbReference type="ARBA" id="ARBA00009634"/>
    </source>
</evidence>
<dbReference type="GO" id="GO:0007165">
    <property type="term" value="P:signal transduction"/>
    <property type="evidence" value="ECO:0007669"/>
    <property type="project" value="InterPro"/>
</dbReference>
<dbReference type="PROSITE" id="PS50104">
    <property type="entry name" value="TIR"/>
    <property type="match status" value="1"/>
</dbReference>
<dbReference type="SUPFAM" id="SSF52058">
    <property type="entry name" value="L domain-like"/>
    <property type="match status" value="2"/>
</dbReference>
<keyword evidence="17" id="KW-1185">Reference proteome</keyword>
<name>A0A8C7QQJ5_ONCMY</name>
<evidence type="ECO:0000256" key="7">
    <source>
        <dbReference type="ARBA" id="ARBA00022737"/>
    </source>
</evidence>
<dbReference type="SMART" id="SM00082">
    <property type="entry name" value="LRRCT"/>
    <property type="match status" value="1"/>
</dbReference>
<keyword evidence="3" id="KW-0399">Innate immunity</keyword>
<dbReference type="InterPro" id="IPR003591">
    <property type="entry name" value="Leu-rich_rpt_typical-subtyp"/>
</dbReference>
<keyword evidence="8" id="KW-0391">Immunity</keyword>
<evidence type="ECO:0000256" key="11">
    <source>
        <dbReference type="ARBA" id="ARBA00023170"/>
    </source>
</evidence>
<dbReference type="PROSITE" id="PS51450">
    <property type="entry name" value="LRR"/>
    <property type="match status" value="4"/>
</dbReference>
<sequence>MIAHFFAVCFHSEINESHMSYIYDDAVIEHILYLSFIYIRSQVAYKSNTSGRVLRRTSLDKTLFLPKKETKLLNMELKVTLSGKGNGSTYSRLSFFLCILLYFWVLFNPVNGYSMKHCRIRESLNTSVLCDGRNLNAVPADIPLLVRSVNIAKNNISQIKREDFKDLTILKMLIMYSNRISHVENGSFSDLVALEQLNLAFNKLTSLSDQMFKGLDNLTVLQLENNHISSIASSSFQLLFSLKVLNLTSNKLHCFKELKHILQLPSLLKLFIGNNSLNSLQSQEISNRSIGLTELDLSRNPLEIFSVTADIFPYLKKLDLSFCGINGSMEWDVADRYFLSNVSSLDLSGIHMSLQGIGSVLQSINFSLASLGLDKIGKDNLINVACHIPTLKTLRLQCNNFSSVSDKMLQSCTQVTDLDISGNNITDLSEAAFRSIKDLKTLRLGYDGLSSVPNATRNLRTLKKLDLSHNIIKTLGCSDFSNLRRLEKLYLNNNLISKLEGCVFLDLRALNSLTLRRNRILNVGDAFTKGLQHLKSLDLGFNKLTNIRTKDFKSLRSLEDLALYDNEIKTLDDGAFVGLAKLKNLVLLNNVIGKSEIRGAVFKGLRSLKTLNMASNAIKYEKDEQLLQPPFTDLSSLENLYIFSQHYSKYMRQSCLPSNFLEGLNMLSEFQAGNLHIATLHPDTFIHTPQLLSLDISQNFFHALSPELFHPIPKLKRLTISKTELESLDFLIEANLTQVRFLKVRQNKIKWTNETVLHSLPALTLLDMQRNPFICDCRNAWFVHWAESNNQTQVAYAHDYPCSYPDDLKNTKLLDLDTHSCSVDLGIFYFISTTSLVLLTLLGSFIYHLLRWQVVYAYYLFLAYLHDSKRRNRQTPHQYDAFVSYNTHDECWVVRELLPELEGEQGWKLCLHHRDFQPGKPIIENITDAIYRSRKTICVITHRYLQSEWCSREIQVASFRLFDEQKDVLILVFLEEIPDHQLSPYHRMRRLVKRRTYLSWPRVGEDTRVFWQKLQVALETRDWPAEENPILTGVERQ</sequence>
<evidence type="ECO:0000256" key="13">
    <source>
        <dbReference type="ARBA" id="ARBA00023198"/>
    </source>
</evidence>
<dbReference type="SUPFAM" id="SSF52200">
    <property type="entry name" value="Toll/Interleukin receptor TIR domain"/>
    <property type="match status" value="1"/>
</dbReference>
<evidence type="ECO:0000256" key="1">
    <source>
        <dbReference type="ARBA" id="ARBA00004479"/>
    </source>
</evidence>
<dbReference type="SMART" id="SM00365">
    <property type="entry name" value="LRR_SD22"/>
    <property type="match status" value="9"/>
</dbReference>
<keyword evidence="4" id="KW-0433">Leucine-rich repeat</keyword>
<keyword evidence="6" id="KW-0732">Signal</keyword>
<dbReference type="PANTHER" id="PTHR24365:SF522">
    <property type="entry name" value="LOW QUALITY PROTEIN: TOLL-LIKE RECEPTOR 13-RELATED"/>
    <property type="match status" value="1"/>
</dbReference>
<feature type="domain" description="TIR" evidence="15">
    <location>
        <begin position="877"/>
        <end position="1018"/>
    </location>
</feature>
<evidence type="ECO:0000256" key="12">
    <source>
        <dbReference type="ARBA" id="ARBA00023180"/>
    </source>
</evidence>
<proteinExistence type="inferred from homology"/>
<dbReference type="InterPro" id="IPR000157">
    <property type="entry name" value="TIR_dom"/>
</dbReference>
<keyword evidence="7" id="KW-0677">Repeat</keyword>
<reference evidence="16" key="1">
    <citation type="submission" date="2020-07" db="EMBL/GenBank/DDBJ databases">
        <title>A long reads based de novo assembly of the rainbow trout Arlee double haploid line genome.</title>
        <authorList>
            <person name="Gao G."/>
            <person name="Palti Y."/>
        </authorList>
    </citation>
    <scope>NUCLEOTIDE SEQUENCE [LARGE SCALE GENOMIC DNA]</scope>
</reference>
<keyword evidence="9 14" id="KW-1133">Transmembrane helix</keyword>
<dbReference type="Pfam" id="PF13855">
    <property type="entry name" value="LRR_8"/>
    <property type="match status" value="5"/>
</dbReference>
<feature type="transmembrane region" description="Helical" evidence="14">
    <location>
        <begin position="827"/>
        <end position="850"/>
    </location>
</feature>
<dbReference type="FunFam" id="3.40.50.10140:FF:000001">
    <property type="entry name" value="Toll-like receptor 2"/>
    <property type="match status" value="1"/>
</dbReference>
<dbReference type="InterPro" id="IPR000483">
    <property type="entry name" value="Cys-rich_flank_reg_C"/>
</dbReference>
<keyword evidence="11" id="KW-0675">Receptor</keyword>
<dbReference type="Ensembl" id="ENSOMYT00000043089.2">
    <property type="protein sequence ID" value="ENSOMYP00000039478.2"/>
    <property type="gene ID" value="ENSOMYG00000018314.2"/>
</dbReference>
<dbReference type="Gene3D" id="3.40.50.10140">
    <property type="entry name" value="Toll/interleukin-1 receptor homology (TIR) domain"/>
    <property type="match status" value="1"/>
</dbReference>
<dbReference type="SMART" id="SM00369">
    <property type="entry name" value="LRR_TYP"/>
    <property type="match status" value="14"/>
</dbReference>
<dbReference type="RefSeq" id="XP_036791009.1">
    <property type="nucleotide sequence ID" value="XM_036935114.1"/>
</dbReference>
<dbReference type="GO" id="GO:0045087">
    <property type="term" value="P:innate immune response"/>
    <property type="evidence" value="ECO:0007669"/>
    <property type="project" value="UniProtKB-KW"/>
</dbReference>
<evidence type="ECO:0000256" key="4">
    <source>
        <dbReference type="ARBA" id="ARBA00022614"/>
    </source>
</evidence>
<dbReference type="OrthoDB" id="1421090at2759"/>
<evidence type="ECO:0000313" key="17">
    <source>
        <dbReference type="Proteomes" id="UP000694395"/>
    </source>
</evidence>
<evidence type="ECO:0000259" key="15">
    <source>
        <dbReference type="PROSITE" id="PS50104"/>
    </source>
</evidence>
<comment type="similarity">
    <text evidence="2">Belongs to the Toll-like receptor family.</text>
</comment>
<dbReference type="Proteomes" id="UP000694395">
    <property type="component" value="Chromosome 11"/>
</dbReference>
<dbReference type="GO" id="GO:0006954">
    <property type="term" value="P:inflammatory response"/>
    <property type="evidence" value="ECO:0007669"/>
    <property type="project" value="UniProtKB-KW"/>
</dbReference>
<evidence type="ECO:0000256" key="9">
    <source>
        <dbReference type="ARBA" id="ARBA00022989"/>
    </source>
</evidence>
<dbReference type="InterPro" id="IPR032675">
    <property type="entry name" value="LRR_dom_sf"/>
</dbReference>